<dbReference type="EMBL" id="CAJNOL010016178">
    <property type="protein sequence ID" value="CAF1674380.1"/>
    <property type="molecule type" value="Genomic_DNA"/>
</dbReference>
<name>A0A815X3F5_9BILA</name>
<keyword evidence="4" id="KW-1185">Reference proteome</keyword>
<evidence type="ECO:0000313" key="2">
    <source>
        <dbReference type="EMBL" id="CAF1674380.1"/>
    </source>
</evidence>
<dbReference type="Proteomes" id="UP000663854">
    <property type="component" value="Unassembled WGS sequence"/>
</dbReference>
<organism evidence="1 3">
    <name type="scientific">Rotaria sordida</name>
    <dbReference type="NCBI Taxonomy" id="392033"/>
    <lineage>
        <taxon>Eukaryota</taxon>
        <taxon>Metazoa</taxon>
        <taxon>Spiralia</taxon>
        <taxon>Gnathifera</taxon>
        <taxon>Rotifera</taxon>
        <taxon>Eurotatoria</taxon>
        <taxon>Bdelloidea</taxon>
        <taxon>Philodinida</taxon>
        <taxon>Philodinidae</taxon>
        <taxon>Rotaria</taxon>
    </lineage>
</organism>
<dbReference type="Proteomes" id="UP000663870">
    <property type="component" value="Unassembled WGS sequence"/>
</dbReference>
<proteinExistence type="predicted"/>
<accession>A0A815X3F5</accession>
<protein>
    <submittedName>
        <fullName evidence="1">Uncharacterized protein</fullName>
    </submittedName>
</protein>
<gene>
    <name evidence="2" type="ORF">JXQ802_LOCUS58128</name>
    <name evidence="1" type="ORF">PYM288_LOCUS41512</name>
</gene>
<evidence type="ECO:0000313" key="3">
    <source>
        <dbReference type="Proteomes" id="UP000663854"/>
    </source>
</evidence>
<dbReference type="EMBL" id="CAJNOH010014279">
    <property type="protein sequence ID" value="CAF1553848.1"/>
    <property type="molecule type" value="Genomic_DNA"/>
</dbReference>
<evidence type="ECO:0000313" key="1">
    <source>
        <dbReference type="EMBL" id="CAF1553848.1"/>
    </source>
</evidence>
<sequence>MFKDLKLNRDMNEEFRTVCPSSRNNNTMM</sequence>
<evidence type="ECO:0000313" key="4">
    <source>
        <dbReference type="Proteomes" id="UP000663870"/>
    </source>
</evidence>
<comment type="caution">
    <text evidence="1">The sequence shown here is derived from an EMBL/GenBank/DDBJ whole genome shotgun (WGS) entry which is preliminary data.</text>
</comment>
<reference evidence="1" key="1">
    <citation type="submission" date="2021-02" db="EMBL/GenBank/DDBJ databases">
        <authorList>
            <person name="Nowell W R."/>
        </authorList>
    </citation>
    <scope>NUCLEOTIDE SEQUENCE</scope>
</reference>
<feature type="non-terminal residue" evidence="1">
    <location>
        <position position="29"/>
    </location>
</feature>
<dbReference type="AlphaFoldDB" id="A0A815X3F5"/>